<reference evidence="1" key="1">
    <citation type="submission" date="2020-05" db="EMBL/GenBank/DDBJ databases">
        <title>Large-scale comparative analyses of tick genomes elucidate their genetic diversity and vector capacities.</title>
        <authorList>
            <person name="Jia N."/>
            <person name="Wang J."/>
            <person name="Shi W."/>
            <person name="Du L."/>
            <person name="Sun Y."/>
            <person name="Zhan W."/>
            <person name="Jiang J."/>
            <person name="Wang Q."/>
            <person name="Zhang B."/>
            <person name="Ji P."/>
            <person name="Sakyi L.B."/>
            <person name="Cui X."/>
            <person name="Yuan T."/>
            <person name="Jiang B."/>
            <person name="Yang W."/>
            <person name="Lam T.T.-Y."/>
            <person name="Chang Q."/>
            <person name="Ding S."/>
            <person name="Wang X."/>
            <person name="Zhu J."/>
            <person name="Ruan X."/>
            <person name="Zhao L."/>
            <person name="Wei J."/>
            <person name="Que T."/>
            <person name="Du C."/>
            <person name="Cheng J."/>
            <person name="Dai P."/>
            <person name="Han X."/>
            <person name="Huang E."/>
            <person name="Gao Y."/>
            <person name="Liu J."/>
            <person name="Shao H."/>
            <person name="Ye R."/>
            <person name="Li L."/>
            <person name="Wei W."/>
            <person name="Wang X."/>
            <person name="Wang C."/>
            <person name="Yang T."/>
            <person name="Huo Q."/>
            <person name="Li W."/>
            <person name="Guo W."/>
            <person name="Chen H."/>
            <person name="Zhou L."/>
            <person name="Ni X."/>
            <person name="Tian J."/>
            <person name="Zhou Y."/>
            <person name="Sheng Y."/>
            <person name="Liu T."/>
            <person name="Pan Y."/>
            <person name="Xia L."/>
            <person name="Li J."/>
            <person name="Zhao F."/>
            <person name="Cao W."/>
        </authorList>
    </citation>
    <scope>NUCLEOTIDE SEQUENCE</scope>
    <source>
        <strain evidence="1">Dsil-2018</strain>
    </source>
</reference>
<gene>
    <name evidence="1" type="ORF">HPB49_004579</name>
</gene>
<comment type="caution">
    <text evidence="1">The sequence shown here is derived from an EMBL/GenBank/DDBJ whole genome shotgun (WGS) entry which is preliminary data.</text>
</comment>
<proteinExistence type="predicted"/>
<sequence>MADWDQPPIPDRSVEQKYLLRRNRQISPEVRVTYFLHPPLLPVMVACFRSRAVDMENMDRMDAATRRALLFMLLDSDSSDSDTSSKSSDDSTDTDSECDAAVCQRAFDVMFRLPAKRPKVIGFVEDVVRRYSDDEVPYSPRHFRLSRAVAEQLIARFAASPACPSSNHGGVPAKSAETHVLTFIWYAANKTSMREVASRFDLSESSVHRILLRVADFLLTMGPSVVTFPSNMEKLSSEFQKVSGIPGVVGCLDGSYIKIQCPDNKVSSTYCNWHHYLSLTLQAVCDYKRRFLDTCIGSSSKIHDSRIFKLSSLSKKLPKLCDNNAYHLLGDAAYPLRPYLLTPFRDYGALSKAHVDFNKKFSATRVLIENSFSNLKKRFRQLIYLELRTVEWLNKFIIACCILHNLCIECGDLEPDEPDDDATPQDVLWHPQSCTDDPDETTEETLLRRLGELKRSKVLEAVLRKQ</sequence>
<dbReference type="EMBL" id="CM023471">
    <property type="protein sequence ID" value="KAH7965174.1"/>
    <property type="molecule type" value="Genomic_DNA"/>
</dbReference>
<evidence type="ECO:0000313" key="2">
    <source>
        <dbReference type="Proteomes" id="UP000821865"/>
    </source>
</evidence>
<organism evidence="1 2">
    <name type="scientific">Dermacentor silvarum</name>
    <name type="common">Tick</name>
    <dbReference type="NCBI Taxonomy" id="543639"/>
    <lineage>
        <taxon>Eukaryota</taxon>
        <taxon>Metazoa</taxon>
        <taxon>Ecdysozoa</taxon>
        <taxon>Arthropoda</taxon>
        <taxon>Chelicerata</taxon>
        <taxon>Arachnida</taxon>
        <taxon>Acari</taxon>
        <taxon>Parasitiformes</taxon>
        <taxon>Ixodida</taxon>
        <taxon>Ixodoidea</taxon>
        <taxon>Ixodidae</taxon>
        <taxon>Rhipicephalinae</taxon>
        <taxon>Dermacentor</taxon>
    </lineage>
</organism>
<name>A0ACB8DAA5_DERSI</name>
<dbReference type="Proteomes" id="UP000821865">
    <property type="component" value="Chromosome 2"/>
</dbReference>
<evidence type="ECO:0000313" key="1">
    <source>
        <dbReference type="EMBL" id="KAH7965174.1"/>
    </source>
</evidence>
<accession>A0ACB8DAA5</accession>
<keyword evidence="2" id="KW-1185">Reference proteome</keyword>
<protein>
    <submittedName>
        <fullName evidence="1">Uncharacterized protein</fullName>
    </submittedName>
</protein>